<gene>
    <name evidence="2" type="ORF">SNAT2548_LOCUS14818</name>
</gene>
<feature type="transmembrane region" description="Helical" evidence="1">
    <location>
        <begin position="106"/>
        <end position="125"/>
    </location>
</feature>
<dbReference type="OrthoDB" id="414596at2759"/>
<feature type="transmembrane region" description="Helical" evidence="1">
    <location>
        <begin position="66"/>
        <end position="94"/>
    </location>
</feature>
<reference evidence="2" key="1">
    <citation type="submission" date="2021-02" db="EMBL/GenBank/DDBJ databases">
        <authorList>
            <person name="Dougan E. K."/>
            <person name="Rhodes N."/>
            <person name="Thang M."/>
            <person name="Chan C."/>
        </authorList>
    </citation>
    <scope>NUCLEOTIDE SEQUENCE</scope>
</reference>
<evidence type="ECO:0000313" key="2">
    <source>
        <dbReference type="EMBL" id="CAE7279610.1"/>
    </source>
</evidence>
<protein>
    <submittedName>
        <fullName evidence="2">Uncharacterized protein</fullName>
    </submittedName>
</protein>
<accession>A0A812MZG9</accession>
<keyword evidence="1" id="KW-0812">Transmembrane</keyword>
<evidence type="ECO:0000256" key="1">
    <source>
        <dbReference type="SAM" id="Phobius"/>
    </source>
</evidence>
<proteinExistence type="predicted"/>
<dbReference type="EMBL" id="CAJNDS010001791">
    <property type="protein sequence ID" value="CAE7279610.1"/>
    <property type="molecule type" value="Genomic_DNA"/>
</dbReference>
<name>A0A812MZG9_9DINO</name>
<keyword evidence="3" id="KW-1185">Reference proteome</keyword>
<keyword evidence="1" id="KW-0472">Membrane</keyword>
<keyword evidence="1" id="KW-1133">Transmembrane helix</keyword>
<dbReference type="AlphaFoldDB" id="A0A812MZG9"/>
<organism evidence="2 3">
    <name type="scientific">Symbiodinium natans</name>
    <dbReference type="NCBI Taxonomy" id="878477"/>
    <lineage>
        <taxon>Eukaryota</taxon>
        <taxon>Sar</taxon>
        <taxon>Alveolata</taxon>
        <taxon>Dinophyceae</taxon>
        <taxon>Suessiales</taxon>
        <taxon>Symbiodiniaceae</taxon>
        <taxon>Symbiodinium</taxon>
    </lineage>
</organism>
<comment type="caution">
    <text evidence="2">The sequence shown here is derived from an EMBL/GenBank/DDBJ whole genome shotgun (WGS) entry which is preliminary data.</text>
</comment>
<evidence type="ECO:0000313" key="3">
    <source>
        <dbReference type="Proteomes" id="UP000604046"/>
    </source>
</evidence>
<dbReference type="Proteomes" id="UP000604046">
    <property type="component" value="Unassembled WGS sequence"/>
</dbReference>
<sequence length="197" mass="22734">MEPTRPDIIQAAQAHQALRYFGQVLRTEGWQTHVFRRVSFPTDKIDEFWSHSWHGNKWSKILTAFFLYNFKAAATASTLGAMLMMILFSMGLLPDLRLENPTYPSSSWWCTAVGFYLYLLVSIFWRPWKHIFLDVLCIDQQNEDEKVAAIVSMGAFLKCSDALLVLWDPSYTHRLSLGVKVLGADFLSPKFRIYSRG</sequence>